<dbReference type="EMBL" id="JACEGQ020000006">
    <property type="protein sequence ID" value="KAH8504068.1"/>
    <property type="molecule type" value="Genomic_DNA"/>
</dbReference>
<feature type="region of interest" description="Disordered" evidence="1">
    <location>
        <begin position="34"/>
        <end position="126"/>
    </location>
</feature>
<proteinExistence type="predicted"/>
<evidence type="ECO:0000313" key="4">
    <source>
        <dbReference type="Proteomes" id="UP000807159"/>
    </source>
</evidence>
<feature type="compositionally biased region" description="Basic and acidic residues" evidence="1">
    <location>
        <begin position="98"/>
        <end position="111"/>
    </location>
</feature>
<reference evidence="3" key="1">
    <citation type="journal article" date="2021" name="J. Hered.">
        <title>Genome Assembly of Salicaceae Populus deltoides (Eastern Cottonwood) I-69 Based on Nanopore Sequencing and Hi-C Technologies.</title>
        <authorList>
            <person name="Bai S."/>
            <person name="Wu H."/>
            <person name="Zhang J."/>
            <person name="Pan Z."/>
            <person name="Zhao W."/>
            <person name="Li Z."/>
            <person name="Tong C."/>
        </authorList>
    </citation>
    <scope>NUCLEOTIDE SEQUENCE</scope>
    <source>
        <tissue evidence="3">Leaf</tissue>
    </source>
</reference>
<keyword evidence="2" id="KW-1133">Transmembrane helix</keyword>
<feature type="compositionally biased region" description="Basic and acidic residues" evidence="1">
    <location>
        <begin position="146"/>
        <end position="156"/>
    </location>
</feature>
<feature type="compositionally biased region" description="Polar residues" evidence="1">
    <location>
        <begin position="86"/>
        <end position="97"/>
    </location>
</feature>
<dbReference type="AlphaFoldDB" id="A0A8T2YFX5"/>
<comment type="caution">
    <text evidence="3">The sequence shown here is derived from an EMBL/GenBank/DDBJ whole genome shotgun (WGS) entry which is preliminary data.</text>
</comment>
<feature type="transmembrane region" description="Helical" evidence="2">
    <location>
        <begin position="418"/>
        <end position="436"/>
    </location>
</feature>
<dbReference type="Proteomes" id="UP000807159">
    <property type="component" value="Chromosome 6"/>
</dbReference>
<dbReference type="PANTHER" id="PTHR48473">
    <property type="entry name" value="TIR DOMAIN-CONTAINING PROTEIN"/>
    <property type="match status" value="1"/>
</dbReference>
<evidence type="ECO:0000256" key="2">
    <source>
        <dbReference type="SAM" id="Phobius"/>
    </source>
</evidence>
<protein>
    <submittedName>
        <fullName evidence="3">Uncharacterized protein</fullName>
    </submittedName>
</protein>
<feature type="transmembrane region" description="Helical" evidence="2">
    <location>
        <begin position="387"/>
        <end position="406"/>
    </location>
</feature>
<feature type="region of interest" description="Disordered" evidence="1">
    <location>
        <begin position="146"/>
        <end position="218"/>
    </location>
</feature>
<feature type="region of interest" description="Disordered" evidence="1">
    <location>
        <begin position="243"/>
        <end position="273"/>
    </location>
</feature>
<gene>
    <name evidence="3" type="ORF">H0E87_011638</name>
</gene>
<organism evidence="3 4">
    <name type="scientific">Populus deltoides</name>
    <name type="common">Eastern poplar</name>
    <name type="synonym">Eastern cottonwood</name>
    <dbReference type="NCBI Taxonomy" id="3696"/>
    <lineage>
        <taxon>Eukaryota</taxon>
        <taxon>Viridiplantae</taxon>
        <taxon>Streptophyta</taxon>
        <taxon>Embryophyta</taxon>
        <taxon>Tracheophyta</taxon>
        <taxon>Spermatophyta</taxon>
        <taxon>Magnoliopsida</taxon>
        <taxon>eudicotyledons</taxon>
        <taxon>Gunneridae</taxon>
        <taxon>Pentapetalae</taxon>
        <taxon>rosids</taxon>
        <taxon>fabids</taxon>
        <taxon>Malpighiales</taxon>
        <taxon>Salicaceae</taxon>
        <taxon>Saliceae</taxon>
        <taxon>Populus</taxon>
    </lineage>
</organism>
<evidence type="ECO:0000256" key="1">
    <source>
        <dbReference type="SAM" id="MobiDB-lite"/>
    </source>
</evidence>
<sequence>MDNQTKPNSSRSIMISASELRRRAVRRNVLVKSLLPRTPRVPHDEIALEDQSEVKVESKSGRYKHNTRGTPSRDTSDHRAPYVPSNKISLEAQNQSEVKVEPKSRRYKYSDRGAPPKLTANHKVPYVPPNEIGLEAQNRFEVKVEPKSGRYQHYDRGAPPGFVRNHKSPYVPPDEIGLEAQNRSEVKVQPKSGRYKYSARGAPPKDTLDHKPPHVSPDEIDLEAQNQSEVKVEPQRKIALQVQNKSEVKVKPKPRPYKSSASWPLRHTSDHKTPHVPHDEIALEPQDRSQVKVEPPKQVQNLSKVKAVSKLRLSAQDQINEKTTEWALLITSVLLEAMSAVFDQVGQALTGMVIAFLALFFSSLDLICKARKEEVKRSQPFGGLLEYFGLAAAVWQCFYSTMEYLYTRKNQQNPIKMCLLPFTFALSVLIFSYWTVKCALPAVADDSDTSKLGSKQIFIVKLLYADVRKPIILCKSHHDCLDFSLHLYFLSETAGYEITDCANN</sequence>
<keyword evidence="2" id="KW-0472">Membrane</keyword>
<accession>A0A8T2YFX5</accession>
<dbReference type="PANTHER" id="PTHR48473:SF1">
    <property type="entry name" value="TIR DOMAIN-CONTAINING PROTEIN"/>
    <property type="match status" value="1"/>
</dbReference>
<keyword evidence="4" id="KW-1185">Reference proteome</keyword>
<feature type="compositionally biased region" description="Basic and acidic residues" evidence="1">
    <location>
        <begin position="41"/>
        <end position="60"/>
    </location>
</feature>
<name>A0A8T2YFX5_POPDE</name>
<evidence type="ECO:0000313" key="3">
    <source>
        <dbReference type="EMBL" id="KAH8504068.1"/>
    </source>
</evidence>
<keyword evidence="2" id="KW-0812">Transmembrane</keyword>
<feature type="transmembrane region" description="Helical" evidence="2">
    <location>
        <begin position="349"/>
        <end position="367"/>
    </location>
</feature>